<keyword evidence="2" id="KW-1185">Reference proteome</keyword>
<reference evidence="1 2" key="1">
    <citation type="submission" date="2015-07" db="EMBL/GenBank/DDBJ databases">
        <title>Emmonsia species relationships and genome sequence.</title>
        <authorList>
            <person name="Cuomo C.A."/>
            <person name="Schwartz I.S."/>
            <person name="Kenyon C."/>
            <person name="de Hoog G.S."/>
            <person name="Govender N.P."/>
            <person name="Botha A."/>
            <person name="Moreno L."/>
            <person name="de Vries M."/>
            <person name="Munoz J.F."/>
            <person name="Stielow J.B."/>
        </authorList>
    </citation>
    <scope>NUCLEOTIDE SEQUENCE [LARGE SCALE GENOMIC DNA]</scope>
    <source>
        <strain evidence="1 2">CBS 136260</strain>
    </source>
</reference>
<proteinExistence type="predicted"/>
<sequence length="154" mass="17954">MSRCDILEVLGARKRYQEPLDLTDPVVVLSDFIPSTRQVVVFVQLRYNTRPSRFLLLMVFESRSSFRLNPVRILSSKVELDNLLRNNNNVNKNWVTISATQCKLVGVSLVFFMCLEQHGLLEAERILWQSRNRGCQSLLTRKTYLEKFINFPSD</sequence>
<evidence type="ECO:0000313" key="1">
    <source>
        <dbReference type="EMBL" id="OAX77988.1"/>
    </source>
</evidence>
<organism evidence="1 2">
    <name type="scientific">Emergomyces africanus</name>
    <dbReference type="NCBI Taxonomy" id="1955775"/>
    <lineage>
        <taxon>Eukaryota</taxon>
        <taxon>Fungi</taxon>
        <taxon>Dikarya</taxon>
        <taxon>Ascomycota</taxon>
        <taxon>Pezizomycotina</taxon>
        <taxon>Eurotiomycetes</taxon>
        <taxon>Eurotiomycetidae</taxon>
        <taxon>Onygenales</taxon>
        <taxon>Ajellomycetaceae</taxon>
        <taxon>Emergomyces</taxon>
    </lineage>
</organism>
<gene>
    <name evidence="1" type="ORF">ACJ72_07707</name>
</gene>
<protein>
    <submittedName>
        <fullName evidence="1">Uncharacterized protein</fullName>
    </submittedName>
</protein>
<dbReference type="AlphaFoldDB" id="A0A1B7NMJ0"/>
<dbReference type="EMBL" id="LGUA01001842">
    <property type="protein sequence ID" value="OAX77988.1"/>
    <property type="molecule type" value="Genomic_DNA"/>
</dbReference>
<dbReference type="Proteomes" id="UP000091918">
    <property type="component" value="Unassembled WGS sequence"/>
</dbReference>
<comment type="caution">
    <text evidence="1">The sequence shown here is derived from an EMBL/GenBank/DDBJ whole genome shotgun (WGS) entry which is preliminary data.</text>
</comment>
<evidence type="ECO:0000313" key="2">
    <source>
        <dbReference type="Proteomes" id="UP000091918"/>
    </source>
</evidence>
<accession>A0A1B7NMJ0</accession>
<name>A0A1B7NMJ0_9EURO</name>